<dbReference type="InterPro" id="IPR038726">
    <property type="entry name" value="PDDEXK_AddAB-type"/>
</dbReference>
<feature type="domain" description="ATP-dependent helicase/deoxyribonuclease subunit B N-terminal" evidence="11">
    <location>
        <begin position="28"/>
        <end position="258"/>
    </location>
</feature>
<keyword evidence="4" id="KW-0378">Hydrolase</keyword>
<evidence type="ECO:0000256" key="4">
    <source>
        <dbReference type="ARBA" id="ARBA00022801"/>
    </source>
</evidence>
<dbReference type="InterPro" id="IPR027417">
    <property type="entry name" value="P-loop_NTPase"/>
</dbReference>
<dbReference type="OrthoDB" id="9758506at2"/>
<keyword evidence="9" id="KW-0234">DNA repair</keyword>
<reference evidence="12 13" key="1">
    <citation type="submission" date="2018-11" db="EMBL/GenBank/DDBJ databases">
        <title>Genomic Encyclopedia of Type Strains, Phase IV (KMG-IV): sequencing the most valuable type-strain genomes for metagenomic binning, comparative biology and taxonomic classification.</title>
        <authorList>
            <person name="Goeker M."/>
        </authorList>
    </citation>
    <scope>NUCLEOTIDE SEQUENCE [LARGE SCALE GENOMIC DNA]</scope>
    <source>
        <strain evidence="12 13">DSM 29158</strain>
    </source>
</reference>
<dbReference type="RefSeq" id="WP_123808211.1">
    <property type="nucleotide sequence ID" value="NZ_RKRK01000004.1"/>
</dbReference>
<evidence type="ECO:0000313" key="12">
    <source>
        <dbReference type="EMBL" id="RPF55176.1"/>
    </source>
</evidence>
<name>A0A3N5BBM8_9BACL</name>
<dbReference type="InterPro" id="IPR049035">
    <property type="entry name" value="ADDB_N"/>
</dbReference>
<dbReference type="GO" id="GO:0005524">
    <property type="term" value="F:ATP binding"/>
    <property type="evidence" value="ECO:0007669"/>
    <property type="project" value="UniProtKB-KW"/>
</dbReference>
<evidence type="ECO:0000256" key="6">
    <source>
        <dbReference type="ARBA" id="ARBA00022839"/>
    </source>
</evidence>
<comment type="caution">
    <text evidence="12">The sequence shown here is derived from an EMBL/GenBank/DDBJ whole genome shotgun (WGS) entry which is preliminary data.</text>
</comment>
<accession>A0A3N5BBM8</accession>
<evidence type="ECO:0000256" key="7">
    <source>
        <dbReference type="ARBA" id="ARBA00022840"/>
    </source>
</evidence>
<dbReference type="Pfam" id="PF12705">
    <property type="entry name" value="PDDEXK_1"/>
    <property type="match status" value="1"/>
</dbReference>
<evidence type="ECO:0000313" key="13">
    <source>
        <dbReference type="Proteomes" id="UP000277108"/>
    </source>
</evidence>
<dbReference type="GO" id="GO:0004386">
    <property type="term" value="F:helicase activity"/>
    <property type="evidence" value="ECO:0007669"/>
    <property type="project" value="UniProtKB-KW"/>
</dbReference>
<dbReference type="SUPFAM" id="SSF52540">
    <property type="entry name" value="P-loop containing nucleoside triphosphate hydrolases"/>
    <property type="match status" value="1"/>
</dbReference>
<sequence>MIKLVDAVNTNHLFERIIEEDSKSGKLFGSPIYVLTRADNVLKYQHTMTNTVQNNGSFNIAVFTYTRLMWHIYNEIGFGKKIQASKDAHALLIYRIMNDYQHEEEMSVFKAQLNDNDDVSKQNSIEHIEFAYAILNAIQEFEDYLVDVNMDEIVNLNEMPKLKAISFIYDKYKEEIKRLSTSPNKDISLSSINMLKDFIERLKSYNNSEEIRALQHAKIYIHGITDFTPIEIKLIQELSRLGLHIEISTTDDSLHQETFERREDGILKPIEMKSSLHKQENLVNKLQIFETPNHRVEFELIAKRIENLVHTSSDTNFKDFVVYYRDDMVLQQLLRTFNRYNINVQYNENKPMTTHPFTQFVDGLFEYANINYDNLHHPKYLETIIKIAKTRYLTSSVLNTYLDRIDDFVHSYAVTYGELFNEDHEFDPEVLFYKKYKERTNENDEFLKDIALKRYEKELAKDEVNTTEVEKENINKPESKAYKALVERQKEYYESLNQNTDEGNVDLEDALNDKEIKDIGQLNAKDDDEEAIEESVELNQSNKVDSDYTESFVNTVIVLRHIIDGVNNFKAIFEEEINEDSNRNVGGEIKKEIPLIDVLDDINQYFNHYGIYTKLSGQYSYYEDEEKHEVQQVYNTVVNIIESGYISLNGIILDNRSKSLKLMTDLFRTTFSKSVFQQQQLLKDAVYIKSLDDVSFDSYKYVFIANFDRNNTPRTIKDNKLISDRIKEKFKNRLSPTTIELRDKDKSLFYRAIQSAEEKVVITYSLINHDGRVTKESPFIGELINDSKLNINKYTNRYRVYRNSLLGEWIEYKKNKDNEYDEIIHFDEYINLLTSKDHIKTPLIHRLNELSKIQTNESKVIRHHEDQQAQNKSKTEVLKPWVHALNYIKDNNKDLYDEINDYYNFYSKVSNQFIGPSLAHELYLSESERDQASNEYIFEPSVSRFQTYNGCAFKHFAQYGLHLQTREAFDIESKDTGTVQHEVLERLFKDSDIIETLRHEEDDEKIVANQELSDRIHEIIEDVLSDSAYVNGKYNHSHYNQYLKRKIHRSVRNAAIFSIMSLSIGKYNPERFEADFGFVREDDKSNKKSKVANVKEITTAKVDNKSYKVHIKGQIDRVDIYRDEENKKAYINVIDYKLSKKDLLLEDVLDGGQLQQFSYMYVIKENKEQFGLEGYEVLPNTMMFLPVHSKNGKVEYDTDKKKVKEILDNRNDENEYESKFKTFIFDKTKKDYKPKGMFINEAEAFNKEVHFSQSEGLMALLQKYNSDENSIDKESYRKIFSHFYPSEYGGPEPEKDYKKRNPEKEMDELFLIRNQSQHKFISHDGFEEVISKVKDIYEKNTSEIFNGHALVSPKENDDGELQPCEYCEFKSACYFDITNSESRKPDKEEYERIILEDILKGVKPGEY</sequence>
<evidence type="ECO:0000259" key="11">
    <source>
        <dbReference type="Pfam" id="PF21445"/>
    </source>
</evidence>
<organism evidence="12 13">
    <name type="scientific">Abyssicoccus albus</name>
    <dbReference type="NCBI Taxonomy" id="1817405"/>
    <lineage>
        <taxon>Bacteria</taxon>
        <taxon>Bacillati</taxon>
        <taxon>Bacillota</taxon>
        <taxon>Bacilli</taxon>
        <taxon>Bacillales</taxon>
        <taxon>Abyssicoccaceae</taxon>
    </lineage>
</organism>
<dbReference type="Proteomes" id="UP000277108">
    <property type="component" value="Unassembled WGS sequence"/>
</dbReference>
<keyword evidence="6" id="KW-0269">Exonuclease</keyword>
<evidence type="ECO:0000256" key="2">
    <source>
        <dbReference type="ARBA" id="ARBA00022741"/>
    </source>
</evidence>
<dbReference type="EMBL" id="RKRK01000004">
    <property type="protein sequence ID" value="RPF55176.1"/>
    <property type="molecule type" value="Genomic_DNA"/>
</dbReference>
<dbReference type="Gene3D" id="3.40.50.300">
    <property type="entry name" value="P-loop containing nucleotide triphosphate hydrolases"/>
    <property type="match status" value="2"/>
</dbReference>
<dbReference type="Pfam" id="PF21445">
    <property type="entry name" value="ADDB_N"/>
    <property type="match status" value="1"/>
</dbReference>
<evidence type="ECO:0000256" key="1">
    <source>
        <dbReference type="ARBA" id="ARBA00022722"/>
    </source>
</evidence>
<evidence type="ECO:0000256" key="5">
    <source>
        <dbReference type="ARBA" id="ARBA00022806"/>
    </source>
</evidence>
<evidence type="ECO:0000259" key="10">
    <source>
        <dbReference type="Pfam" id="PF12705"/>
    </source>
</evidence>
<evidence type="ECO:0000256" key="3">
    <source>
        <dbReference type="ARBA" id="ARBA00022763"/>
    </source>
</evidence>
<evidence type="ECO:0000256" key="9">
    <source>
        <dbReference type="ARBA" id="ARBA00023204"/>
    </source>
</evidence>
<protein>
    <submittedName>
        <fullName evidence="12">PD-(D/E)XK nuclease superfamily protein</fullName>
    </submittedName>
</protein>
<dbReference type="GO" id="GO:0004527">
    <property type="term" value="F:exonuclease activity"/>
    <property type="evidence" value="ECO:0007669"/>
    <property type="project" value="UniProtKB-KW"/>
</dbReference>
<keyword evidence="8" id="KW-0238">DNA-binding</keyword>
<keyword evidence="1" id="KW-0540">Nuclease</keyword>
<keyword evidence="7" id="KW-0067">ATP-binding</keyword>
<dbReference type="GO" id="GO:0003677">
    <property type="term" value="F:DNA binding"/>
    <property type="evidence" value="ECO:0007669"/>
    <property type="project" value="UniProtKB-KW"/>
</dbReference>
<feature type="domain" description="PD-(D/E)XK endonuclease-like" evidence="10">
    <location>
        <begin position="941"/>
        <end position="1223"/>
    </location>
</feature>
<keyword evidence="13" id="KW-1185">Reference proteome</keyword>
<keyword evidence="2" id="KW-0547">Nucleotide-binding</keyword>
<proteinExistence type="predicted"/>
<evidence type="ECO:0000256" key="8">
    <source>
        <dbReference type="ARBA" id="ARBA00023125"/>
    </source>
</evidence>
<keyword evidence="5" id="KW-0347">Helicase</keyword>
<gene>
    <name evidence="12" type="ORF">EDD62_1501</name>
</gene>
<keyword evidence="3" id="KW-0227">DNA damage</keyword>
<dbReference type="GO" id="GO:0006281">
    <property type="term" value="P:DNA repair"/>
    <property type="evidence" value="ECO:0007669"/>
    <property type="project" value="UniProtKB-KW"/>
</dbReference>